<protein>
    <submittedName>
        <fullName evidence="5">RND family efflux transporter MFP subunit</fullName>
    </submittedName>
</protein>
<dbReference type="InterPro" id="IPR058625">
    <property type="entry name" value="MdtA-like_BSH"/>
</dbReference>
<dbReference type="InterPro" id="IPR058792">
    <property type="entry name" value="Beta-barrel_RND_2"/>
</dbReference>
<dbReference type="PANTHER" id="PTHR30469:SF11">
    <property type="entry name" value="BLL4320 PROTEIN"/>
    <property type="match status" value="1"/>
</dbReference>
<reference evidence="5 6" key="1">
    <citation type="submission" date="2021-03" db="EMBL/GenBank/DDBJ databases">
        <title>Genomic Encyclopedia of Type Strains, Phase IV (KMG-IV): sequencing the most valuable type-strain genomes for metagenomic binning, comparative biology and taxonomic classification.</title>
        <authorList>
            <person name="Goeker M."/>
        </authorList>
    </citation>
    <scope>NUCLEOTIDE SEQUENCE [LARGE SCALE GENOMIC DNA]</scope>
    <source>
        <strain evidence="5 6">DSM 21600</strain>
    </source>
</reference>
<feature type="domain" description="CusB-like beta-barrel" evidence="4">
    <location>
        <begin position="232"/>
        <end position="302"/>
    </location>
</feature>
<feature type="region of interest" description="Disordered" evidence="2">
    <location>
        <begin position="376"/>
        <end position="395"/>
    </location>
</feature>
<dbReference type="Gene3D" id="2.40.420.20">
    <property type="match status" value="1"/>
</dbReference>
<evidence type="ECO:0000259" key="3">
    <source>
        <dbReference type="Pfam" id="PF25917"/>
    </source>
</evidence>
<dbReference type="InterPro" id="IPR006143">
    <property type="entry name" value="RND_pump_MFP"/>
</dbReference>
<evidence type="ECO:0000313" key="6">
    <source>
        <dbReference type="Proteomes" id="UP000759443"/>
    </source>
</evidence>
<evidence type="ECO:0000313" key="5">
    <source>
        <dbReference type="EMBL" id="MBP1853526.1"/>
    </source>
</evidence>
<proteinExistence type="inferred from homology"/>
<dbReference type="PANTHER" id="PTHR30469">
    <property type="entry name" value="MULTIDRUG RESISTANCE PROTEIN MDTA"/>
    <property type="match status" value="1"/>
</dbReference>
<dbReference type="Pfam" id="PF25917">
    <property type="entry name" value="BSH_RND"/>
    <property type="match status" value="1"/>
</dbReference>
<dbReference type="Gene3D" id="1.10.287.470">
    <property type="entry name" value="Helix hairpin bin"/>
    <property type="match status" value="1"/>
</dbReference>
<feature type="region of interest" description="Disordered" evidence="2">
    <location>
        <begin position="48"/>
        <end position="71"/>
    </location>
</feature>
<organism evidence="5 6">
    <name type="scientific">Rhizobium halophytocola</name>
    <dbReference type="NCBI Taxonomy" id="735519"/>
    <lineage>
        <taxon>Bacteria</taxon>
        <taxon>Pseudomonadati</taxon>
        <taxon>Pseudomonadota</taxon>
        <taxon>Alphaproteobacteria</taxon>
        <taxon>Hyphomicrobiales</taxon>
        <taxon>Rhizobiaceae</taxon>
        <taxon>Rhizobium/Agrobacterium group</taxon>
        <taxon>Rhizobium</taxon>
    </lineage>
</organism>
<evidence type="ECO:0000256" key="1">
    <source>
        <dbReference type="ARBA" id="ARBA00009477"/>
    </source>
</evidence>
<evidence type="ECO:0000259" key="4">
    <source>
        <dbReference type="Pfam" id="PF25954"/>
    </source>
</evidence>
<comment type="similarity">
    <text evidence="1">Belongs to the membrane fusion protein (MFP) (TC 8.A.1) family.</text>
</comment>
<comment type="caution">
    <text evidence="5">The sequence shown here is derived from an EMBL/GenBank/DDBJ whole genome shotgun (WGS) entry which is preliminary data.</text>
</comment>
<dbReference type="Pfam" id="PF25954">
    <property type="entry name" value="Beta-barrel_RND_2"/>
    <property type="match status" value="1"/>
</dbReference>
<evidence type="ECO:0000256" key="2">
    <source>
        <dbReference type="SAM" id="MobiDB-lite"/>
    </source>
</evidence>
<feature type="domain" description="Multidrug resistance protein MdtA-like barrel-sandwich hybrid" evidence="3">
    <location>
        <begin position="100"/>
        <end position="219"/>
    </location>
</feature>
<keyword evidence="6" id="KW-1185">Reference proteome</keyword>
<dbReference type="Gene3D" id="2.40.50.100">
    <property type="match status" value="1"/>
</dbReference>
<dbReference type="RefSeq" id="WP_209949422.1">
    <property type="nucleotide sequence ID" value="NZ_JAGGJU010000019.1"/>
</dbReference>
<accession>A0ABS4E6G2</accession>
<dbReference type="Gene3D" id="2.40.30.170">
    <property type="match status" value="1"/>
</dbReference>
<gene>
    <name evidence="5" type="ORF">J2Z17_004987</name>
</gene>
<sequence>MKLWKQILTSVVVIFAGLALCVWLVPGTAGLLARAGVPPKVLGIAQSGEKTAADDASGGNRRGAGRRGGSSDPLVVVQPVALGLVNDRLSALGTGEAIQSVSVTPQVSGLLSEVLIKSGDRVEKGDVIARLDNEEQKIARDQAQVALNSATEKSQLYTNLKSAVSRIDAFDADIALQTAKLALRNAEMELKRRDVVAPIAGIAGIVTVNAGDYVTTTTSIATIDDRSELLVDFWVPERFTALIDVGQPLNATAVARPGDLYEGTVAAIDNRIDQASRTLRVRAKIPNSDDDLRAGMAFTVGMNFAGEQHPAVDPLAIQWDSSGAYVWRIVDGKAEKVAVRVIQRNPDSVMVEAELADGDKVVTEGVQRVREGRGVRIDGEQPAATKGDSEKLAAG</sequence>
<dbReference type="NCBIfam" id="TIGR01730">
    <property type="entry name" value="RND_mfp"/>
    <property type="match status" value="1"/>
</dbReference>
<name>A0ABS4E6G2_9HYPH</name>
<dbReference type="SUPFAM" id="SSF111369">
    <property type="entry name" value="HlyD-like secretion proteins"/>
    <property type="match status" value="1"/>
</dbReference>
<dbReference type="EMBL" id="JAGGJU010000019">
    <property type="protein sequence ID" value="MBP1853526.1"/>
    <property type="molecule type" value="Genomic_DNA"/>
</dbReference>
<dbReference type="Proteomes" id="UP000759443">
    <property type="component" value="Unassembled WGS sequence"/>
</dbReference>